<comment type="subcellular location">
    <subcellularLocation>
        <location evidence="1">Cell membrane</location>
        <topology evidence="1">Multi-pass membrane protein</topology>
    </subcellularLocation>
</comment>
<dbReference type="EMBL" id="MDGQ01000005">
    <property type="protein sequence ID" value="OEK05532.1"/>
    <property type="molecule type" value="Genomic_DNA"/>
</dbReference>
<evidence type="ECO:0000256" key="4">
    <source>
        <dbReference type="ARBA" id="ARBA00022989"/>
    </source>
</evidence>
<feature type="transmembrane region" description="Helical" evidence="7">
    <location>
        <begin position="726"/>
        <end position="745"/>
    </location>
</feature>
<feature type="transmembrane region" description="Helical" evidence="7">
    <location>
        <begin position="674"/>
        <end position="698"/>
    </location>
</feature>
<feature type="domain" description="MacB-like periplasmic core" evidence="9">
    <location>
        <begin position="463"/>
        <end position="617"/>
    </location>
</feature>
<dbReference type="RefSeq" id="WP_069837034.1">
    <property type="nucleotide sequence ID" value="NZ_MDGQ01000005.1"/>
</dbReference>
<keyword evidence="11" id="KW-1185">Reference proteome</keyword>
<dbReference type="InterPro" id="IPR025857">
    <property type="entry name" value="MacB_PCD"/>
</dbReference>
<keyword evidence="3 7" id="KW-0812">Transmembrane</keyword>
<feature type="domain" description="ABC3 transporter permease C-terminal" evidence="8">
    <location>
        <begin position="678"/>
        <end position="790"/>
    </location>
</feature>
<proteinExistence type="inferred from homology"/>
<feature type="transmembrane region" description="Helical" evidence="7">
    <location>
        <begin position="346"/>
        <end position="369"/>
    </location>
</feature>
<dbReference type="GO" id="GO:0022857">
    <property type="term" value="F:transmembrane transporter activity"/>
    <property type="evidence" value="ECO:0007669"/>
    <property type="project" value="TreeGrafter"/>
</dbReference>
<keyword evidence="5 7" id="KW-0472">Membrane</keyword>
<dbReference type="PANTHER" id="PTHR30572:SF4">
    <property type="entry name" value="ABC TRANSPORTER PERMEASE YTRF"/>
    <property type="match status" value="1"/>
</dbReference>
<evidence type="ECO:0000256" key="3">
    <source>
        <dbReference type="ARBA" id="ARBA00022692"/>
    </source>
</evidence>
<evidence type="ECO:0000259" key="8">
    <source>
        <dbReference type="Pfam" id="PF02687"/>
    </source>
</evidence>
<feature type="domain" description="ABC3 transporter permease C-terminal" evidence="8">
    <location>
        <begin position="302"/>
        <end position="416"/>
    </location>
</feature>
<dbReference type="Proteomes" id="UP000095552">
    <property type="component" value="Unassembled WGS sequence"/>
</dbReference>
<gene>
    <name evidence="10" type="ORF">BFP71_09765</name>
</gene>
<dbReference type="InterPro" id="IPR003838">
    <property type="entry name" value="ABC3_permease_C"/>
</dbReference>
<reference evidence="10 11" key="1">
    <citation type="submission" date="2016-08" db="EMBL/GenBank/DDBJ databases">
        <title>Draft genome of Fabibacter sp. strain SK-8.</title>
        <authorList>
            <person name="Wong S.-K."/>
            <person name="Hamasaki K."/>
            <person name="Yoshizawa S."/>
        </authorList>
    </citation>
    <scope>NUCLEOTIDE SEQUENCE [LARGE SCALE GENOMIC DNA]</scope>
    <source>
        <strain evidence="10 11">SK-8</strain>
    </source>
</reference>
<feature type="domain" description="MacB-like periplasmic core" evidence="9">
    <location>
        <begin position="21"/>
        <end position="246"/>
    </location>
</feature>
<evidence type="ECO:0000313" key="11">
    <source>
        <dbReference type="Proteomes" id="UP000095552"/>
    </source>
</evidence>
<protein>
    <recommendedName>
        <fullName evidence="12">ABC transporter permease</fullName>
    </recommendedName>
</protein>
<evidence type="ECO:0000259" key="9">
    <source>
        <dbReference type="Pfam" id="PF12704"/>
    </source>
</evidence>
<dbReference type="InterPro" id="IPR050250">
    <property type="entry name" value="Macrolide_Exporter_MacB"/>
</dbReference>
<evidence type="ECO:0000256" key="7">
    <source>
        <dbReference type="SAM" id="Phobius"/>
    </source>
</evidence>
<comment type="caution">
    <text evidence="10">The sequence shown here is derived from an EMBL/GenBank/DDBJ whole genome shotgun (WGS) entry which is preliminary data.</text>
</comment>
<evidence type="ECO:0000256" key="2">
    <source>
        <dbReference type="ARBA" id="ARBA00022475"/>
    </source>
</evidence>
<evidence type="ECO:0000313" key="10">
    <source>
        <dbReference type="EMBL" id="OEK05532.1"/>
    </source>
</evidence>
<keyword evidence="4 7" id="KW-1133">Transmembrane helix</keyword>
<dbReference type="Pfam" id="PF12704">
    <property type="entry name" value="MacB_PCD"/>
    <property type="match status" value="2"/>
</dbReference>
<dbReference type="Pfam" id="PF02687">
    <property type="entry name" value="FtsX"/>
    <property type="match status" value="2"/>
</dbReference>
<feature type="transmembrane region" description="Helical" evidence="7">
    <location>
        <begin position="760"/>
        <end position="780"/>
    </location>
</feature>
<organism evidence="10 11">
    <name type="scientific">Roseivirga misakiensis</name>
    <dbReference type="NCBI Taxonomy" id="1563681"/>
    <lineage>
        <taxon>Bacteria</taxon>
        <taxon>Pseudomonadati</taxon>
        <taxon>Bacteroidota</taxon>
        <taxon>Cytophagia</taxon>
        <taxon>Cytophagales</taxon>
        <taxon>Roseivirgaceae</taxon>
        <taxon>Roseivirga</taxon>
    </lineage>
</organism>
<evidence type="ECO:0000256" key="1">
    <source>
        <dbReference type="ARBA" id="ARBA00004651"/>
    </source>
</evidence>
<feature type="transmembrane region" description="Helical" evidence="7">
    <location>
        <begin position="295"/>
        <end position="317"/>
    </location>
</feature>
<dbReference type="STRING" id="1563681.BFP71_09765"/>
<keyword evidence="2" id="KW-1003">Cell membrane</keyword>
<feature type="transmembrane region" description="Helical" evidence="7">
    <location>
        <begin position="432"/>
        <end position="455"/>
    </location>
</feature>
<accession>A0A1E5T2E0</accession>
<dbReference type="AlphaFoldDB" id="A0A1E5T2E0"/>
<dbReference type="PANTHER" id="PTHR30572">
    <property type="entry name" value="MEMBRANE COMPONENT OF TRANSPORTER-RELATED"/>
    <property type="match status" value="1"/>
</dbReference>
<feature type="transmembrane region" description="Helical" evidence="7">
    <location>
        <begin position="20"/>
        <end position="41"/>
    </location>
</feature>
<comment type="similarity">
    <text evidence="6">Belongs to the ABC-4 integral membrane protein family.</text>
</comment>
<dbReference type="GO" id="GO:0005886">
    <property type="term" value="C:plasma membrane"/>
    <property type="evidence" value="ECO:0007669"/>
    <property type="project" value="UniProtKB-SubCell"/>
</dbReference>
<name>A0A1E5T2E0_9BACT</name>
<evidence type="ECO:0008006" key="12">
    <source>
        <dbReference type="Google" id="ProtNLM"/>
    </source>
</evidence>
<evidence type="ECO:0000256" key="5">
    <source>
        <dbReference type="ARBA" id="ARBA00023136"/>
    </source>
</evidence>
<sequence>MFKHNLLITLRNFKRYKSSFLINLVGLSVGLLSALLIYFWVYSEVTVDAFHEKDEQLFQVMRNSNYGQGIRVYNNNSDLLPDALRAEMAEVEYAVPFVEVWSDVYLSYGDKNIKASGRLAGKDFFNAFSYDLIQGDRASALSGINSIVLSKKMAETLSVNQEVGVGKVVSILGETQYGTRYEGDYLVTGIVDLSQQNVSEKFDYLLTTELFLSKRSPGNNKWNSNSSRVYITLKEGTDLDQFNEKLNVFFRNKRYPEDDDLDPEWGENMFLQQYSTRYLYDRYENGVLAGGRIDYIILFAAVGVMVLLVACINFMNLSTAQAFRRLKEVGVKKVVGASRRSLAFQYITESVCLAGLASVIAVIGAMALYPKLSMISGRDIIINWDAELIVGIIAIVIATGLISGSYPAFFISRMKPILILKGKLKTSISEVLVRKGLVVFQFCVSLVLIITVIVVNKQIDYTQSKNLGYDRDNVLSFRSEGKMLGNYEAFLNEAKALRGVVSAGMVQGNPIYFTNSGGGFPREDQPMVQFTFARVGYDFLETMGIELLEGRSFSREFANEETKIILNETSVKAMGVENPVGKVYDIRGKKQVIGIMKDFHLQSLHNEIKPSFLVFRPEDVNRAVIKIQSGTERETITELEELYRSFNPGLPFDYEFLDQNYEALYLAEERTARLYRYFAIVVVFISCLGLLGLAAFTVQMRLKEIGIRKVLGSSVWRIVGLLTKDLTRTVIISLIISIPVGYYLSQGWLDGFAYRMDLNFGIFAVSGLVVVLLAWGIVAIQAMRAANVNPVECLQDE</sequence>
<evidence type="ECO:0000256" key="6">
    <source>
        <dbReference type="ARBA" id="ARBA00038076"/>
    </source>
</evidence>
<feature type="transmembrane region" description="Helical" evidence="7">
    <location>
        <begin position="389"/>
        <end position="411"/>
    </location>
</feature>